<dbReference type="PROSITE" id="PS00600">
    <property type="entry name" value="AA_TRANSFER_CLASS_3"/>
    <property type="match status" value="1"/>
</dbReference>
<proteinExistence type="inferred from homology"/>
<dbReference type="SUPFAM" id="SSF53383">
    <property type="entry name" value="PLP-dependent transferases"/>
    <property type="match status" value="1"/>
</dbReference>
<accession>A0A1G2PHC9</accession>
<dbReference type="GO" id="GO:0042802">
    <property type="term" value="F:identical protein binding"/>
    <property type="evidence" value="ECO:0007669"/>
    <property type="project" value="TreeGrafter"/>
</dbReference>
<comment type="caution">
    <text evidence="6">The sequence shown here is derived from an EMBL/GenBank/DDBJ whole genome shotgun (WGS) entry which is preliminary data.</text>
</comment>
<dbReference type="GO" id="GO:0030170">
    <property type="term" value="F:pyridoxal phosphate binding"/>
    <property type="evidence" value="ECO:0007669"/>
    <property type="project" value="InterPro"/>
</dbReference>
<evidence type="ECO:0008006" key="8">
    <source>
        <dbReference type="Google" id="ProtNLM"/>
    </source>
</evidence>
<keyword evidence="4 5" id="KW-0663">Pyridoxal phosphate</keyword>
<dbReference type="AlphaFoldDB" id="A0A1G2PHC9"/>
<reference evidence="6 7" key="1">
    <citation type="journal article" date="2016" name="Nat. Commun.">
        <title>Thousands of microbial genomes shed light on interconnected biogeochemical processes in an aquifer system.</title>
        <authorList>
            <person name="Anantharaman K."/>
            <person name="Brown C.T."/>
            <person name="Hug L.A."/>
            <person name="Sharon I."/>
            <person name="Castelle C.J."/>
            <person name="Probst A.J."/>
            <person name="Thomas B.C."/>
            <person name="Singh A."/>
            <person name="Wilkins M.J."/>
            <person name="Karaoz U."/>
            <person name="Brodie E.L."/>
            <person name="Williams K.H."/>
            <person name="Hubbard S.S."/>
            <person name="Banfield J.F."/>
        </authorList>
    </citation>
    <scope>NUCLEOTIDE SEQUENCE [LARGE SCALE GENOMIC DNA]</scope>
</reference>
<dbReference type="PANTHER" id="PTHR11986:SF79">
    <property type="entry name" value="ACETYLORNITHINE AMINOTRANSFERASE, MITOCHONDRIAL"/>
    <property type="match status" value="1"/>
</dbReference>
<evidence type="ECO:0000256" key="1">
    <source>
        <dbReference type="ARBA" id="ARBA00001933"/>
    </source>
</evidence>
<evidence type="ECO:0000256" key="5">
    <source>
        <dbReference type="RuleBase" id="RU003560"/>
    </source>
</evidence>
<dbReference type="GO" id="GO:0008483">
    <property type="term" value="F:transaminase activity"/>
    <property type="evidence" value="ECO:0007669"/>
    <property type="project" value="UniProtKB-KW"/>
</dbReference>
<evidence type="ECO:0000256" key="3">
    <source>
        <dbReference type="ARBA" id="ARBA00022679"/>
    </source>
</evidence>
<dbReference type="InterPro" id="IPR015424">
    <property type="entry name" value="PyrdxlP-dep_Trfase"/>
</dbReference>
<keyword evidence="3" id="KW-0808">Transferase</keyword>
<dbReference type="Pfam" id="PF00202">
    <property type="entry name" value="Aminotran_3"/>
    <property type="match status" value="1"/>
</dbReference>
<organism evidence="6 7">
    <name type="scientific">Candidatus Terrybacteria bacterium RIFCSPHIGHO2_01_FULL_48_17</name>
    <dbReference type="NCBI Taxonomy" id="1802362"/>
    <lineage>
        <taxon>Bacteria</taxon>
        <taxon>Candidatus Terryibacteriota</taxon>
    </lineage>
</organism>
<keyword evidence="2" id="KW-0032">Aminotransferase</keyword>
<evidence type="ECO:0000256" key="2">
    <source>
        <dbReference type="ARBA" id="ARBA00022576"/>
    </source>
</evidence>
<dbReference type="InterPro" id="IPR015421">
    <property type="entry name" value="PyrdxlP-dep_Trfase_major"/>
</dbReference>
<dbReference type="InterPro" id="IPR015422">
    <property type="entry name" value="PyrdxlP-dep_Trfase_small"/>
</dbReference>
<comment type="cofactor">
    <cofactor evidence="1">
        <name>pyridoxal 5'-phosphate</name>
        <dbReference type="ChEBI" id="CHEBI:597326"/>
    </cofactor>
</comment>
<comment type="similarity">
    <text evidence="5">Belongs to the class-III pyridoxal-phosphate-dependent aminotransferase family.</text>
</comment>
<evidence type="ECO:0000313" key="7">
    <source>
        <dbReference type="Proteomes" id="UP000177629"/>
    </source>
</evidence>
<gene>
    <name evidence="6" type="ORF">A2806_01470</name>
</gene>
<name>A0A1G2PHC9_9BACT</name>
<dbReference type="InterPro" id="IPR005814">
    <property type="entry name" value="Aminotrans_3"/>
</dbReference>
<dbReference type="Gene3D" id="3.40.640.10">
    <property type="entry name" value="Type I PLP-dependent aspartate aminotransferase-like (Major domain)"/>
    <property type="match status" value="1"/>
</dbReference>
<dbReference type="STRING" id="1802362.A2806_01470"/>
<dbReference type="Proteomes" id="UP000177629">
    <property type="component" value="Unassembled WGS sequence"/>
</dbReference>
<protein>
    <recommendedName>
        <fullName evidence="8">Acetylornithine aminotransferase</fullName>
    </recommendedName>
</protein>
<dbReference type="EMBL" id="MHSS01000014">
    <property type="protein sequence ID" value="OHA47748.1"/>
    <property type="molecule type" value="Genomic_DNA"/>
</dbReference>
<dbReference type="InterPro" id="IPR049704">
    <property type="entry name" value="Aminotrans_3_PPA_site"/>
</dbReference>
<dbReference type="PANTHER" id="PTHR11986">
    <property type="entry name" value="AMINOTRANSFERASE CLASS III"/>
    <property type="match status" value="1"/>
</dbReference>
<evidence type="ECO:0000256" key="4">
    <source>
        <dbReference type="ARBA" id="ARBA00022898"/>
    </source>
</evidence>
<evidence type="ECO:0000313" key="6">
    <source>
        <dbReference type="EMBL" id="OHA47748.1"/>
    </source>
</evidence>
<dbReference type="CDD" id="cd00610">
    <property type="entry name" value="OAT_like"/>
    <property type="match status" value="1"/>
</dbReference>
<dbReference type="InterPro" id="IPR050103">
    <property type="entry name" value="Class-III_PLP-dep_AT"/>
</dbReference>
<sequence length="456" mass="50093">MPAKIGEYRKVPGRKARGYLVRAEKALSKTTVGSKLVLSGRGEGARAWDVDGNEFLVFCGVGIDNFGFGSSLKPIRDAVYGVLEQGIAHYPTTDWHNEWSIRAAEALRDRVILSGDGLAFPARSGAEAVEAALKAMRKARPKRDLFMRFRGAFHGRTHGSLCLLDPRKPERVTSYAMPYHTLELPFPAEHHDSPLEKTVHALSTIPSALYPRINGLFIEIIQGEGGINVVDAKALSRIVDFCHTHDIVFVADEIQSGMGRTGSLWAYEHYEIAPDMVLAGKSLGGGIADISATLMRKDLSFKTLGESSSTFGFEPLKAAAMLAAFAYLEQGKIMERTKKLGDLAIKKLHEALGTHPNIKNIRGRGLMLAVEFQHSHDDPAPYPQLRNQVVGEAEQLGLITLSCGFDAHNPSIRIMPPLIISEDDLLQGIGLFREAVERAVEGRRKTAHVIKQKDKK</sequence>
<dbReference type="Gene3D" id="3.90.1150.10">
    <property type="entry name" value="Aspartate Aminotransferase, domain 1"/>
    <property type="match status" value="1"/>
</dbReference>